<gene>
    <name evidence="1" type="ORF">MLD38_000328</name>
</gene>
<evidence type="ECO:0000313" key="1">
    <source>
        <dbReference type="EMBL" id="KAI4387945.1"/>
    </source>
</evidence>
<proteinExistence type="predicted"/>
<accession>A0ACB9S9B0</accession>
<keyword evidence="2" id="KW-1185">Reference proteome</keyword>
<comment type="caution">
    <text evidence="1">The sequence shown here is derived from an EMBL/GenBank/DDBJ whole genome shotgun (WGS) entry which is preliminary data.</text>
</comment>
<protein>
    <submittedName>
        <fullName evidence="1">Uncharacterized protein</fullName>
    </submittedName>
</protein>
<dbReference type="EMBL" id="CM042880">
    <property type="protein sequence ID" value="KAI4387945.1"/>
    <property type="molecule type" value="Genomic_DNA"/>
</dbReference>
<organism evidence="1 2">
    <name type="scientific">Melastoma candidum</name>
    <dbReference type="NCBI Taxonomy" id="119954"/>
    <lineage>
        <taxon>Eukaryota</taxon>
        <taxon>Viridiplantae</taxon>
        <taxon>Streptophyta</taxon>
        <taxon>Embryophyta</taxon>
        <taxon>Tracheophyta</taxon>
        <taxon>Spermatophyta</taxon>
        <taxon>Magnoliopsida</taxon>
        <taxon>eudicotyledons</taxon>
        <taxon>Gunneridae</taxon>
        <taxon>Pentapetalae</taxon>
        <taxon>rosids</taxon>
        <taxon>malvids</taxon>
        <taxon>Myrtales</taxon>
        <taxon>Melastomataceae</taxon>
        <taxon>Melastomatoideae</taxon>
        <taxon>Melastomateae</taxon>
        <taxon>Melastoma</taxon>
    </lineage>
</organism>
<evidence type="ECO:0000313" key="2">
    <source>
        <dbReference type="Proteomes" id="UP001057402"/>
    </source>
</evidence>
<dbReference type="Proteomes" id="UP001057402">
    <property type="component" value="Chromosome 1"/>
</dbReference>
<name>A0ACB9S9B0_9MYRT</name>
<sequence length="161" mass="17586">MADDPVEPQAPVLEEEDFSFPCNSPCSIDSPSWLYPPTSLGDDVQSRVKQKEVEEKEEVVRDPVRDGSREDKMDMLWEDFNEELWGSSSTGEKRGRESFGGGKTGSSKGSGRGGAVSFPAKSPGAMALAKALRKIFLLRGGHRRLSWLDQAATASRKAVIP</sequence>
<reference evidence="2" key="1">
    <citation type="journal article" date="2023" name="Front. Plant Sci.">
        <title>Chromosomal-level genome assembly of Melastoma candidum provides insights into trichome evolution.</title>
        <authorList>
            <person name="Zhong Y."/>
            <person name="Wu W."/>
            <person name="Sun C."/>
            <person name="Zou P."/>
            <person name="Liu Y."/>
            <person name="Dai S."/>
            <person name="Zhou R."/>
        </authorList>
    </citation>
    <scope>NUCLEOTIDE SEQUENCE [LARGE SCALE GENOMIC DNA]</scope>
</reference>